<dbReference type="InterPro" id="IPR014889">
    <property type="entry name" value="Transc_factor_DP_C"/>
</dbReference>
<dbReference type="GO" id="GO:0005737">
    <property type="term" value="C:cytoplasm"/>
    <property type="evidence" value="ECO:0007669"/>
    <property type="project" value="UniProtKB-SubCell"/>
</dbReference>
<keyword evidence="4" id="KW-0963">Cytoplasm</keyword>
<reference evidence="16" key="1">
    <citation type="journal article" date="2015" name="PLoS Genet.">
        <title>Genome Sequence and Transcriptome Analyses of Chrysochromulina tobin: Metabolic Tools for Enhanced Algal Fitness in the Prominent Order Prymnesiales (Haptophyceae).</title>
        <authorList>
            <person name="Hovde B.T."/>
            <person name="Deodato C.R."/>
            <person name="Hunsperger H.M."/>
            <person name="Ryken S.A."/>
            <person name="Yost W."/>
            <person name="Jha R.K."/>
            <person name="Patterson J."/>
            <person name="Monnat R.J. Jr."/>
            <person name="Barlow S.B."/>
            <person name="Starkenburg S.R."/>
            <person name="Cattolico R.A."/>
        </authorList>
    </citation>
    <scope>NUCLEOTIDE SEQUENCE</scope>
    <source>
        <strain evidence="16">CCMP291</strain>
    </source>
</reference>
<dbReference type="InterPro" id="IPR037241">
    <property type="entry name" value="E2F-DP_heterodim"/>
</dbReference>
<feature type="region of interest" description="Disordered" evidence="12">
    <location>
        <begin position="79"/>
        <end position="141"/>
    </location>
</feature>
<dbReference type="PANTHER" id="PTHR12548">
    <property type="entry name" value="TRANSCRIPTION FACTOR DP"/>
    <property type="match status" value="1"/>
</dbReference>
<evidence type="ECO:0000313" key="15">
    <source>
        <dbReference type="EMBL" id="KOO29950.1"/>
    </source>
</evidence>
<dbReference type="AlphaFoldDB" id="A0A0M0JTX1"/>
<evidence type="ECO:0000256" key="9">
    <source>
        <dbReference type="ARBA" id="ARBA00023242"/>
    </source>
</evidence>
<feature type="non-terminal residue" evidence="15">
    <location>
        <position position="1"/>
    </location>
</feature>
<gene>
    <name evidence="15" type="ORF">Ctob_003818</name>
</gene>
<evidence type="ECO:0000256" key="5">
    <source>
        <dbReference type="ARBA" id="ARBA00023015"/>
    </source>
</evidence>
<dbReference type="InterPro" id="IPR015648">
    <property type="entry name" value="Transcrpt_fac_DP"/>
</dbReference>
<dbReference type="InterPro" id="IPR036388">
    <property type="entry name" value="WH-like_DNA-bd_sf"/>
</dbReference>
<evidence type="ECO:0000313" key="16">
    <source>
        <dbReference type="Proteomes" id="UP000037460"/>
    </source>
</evidence>
<evidence type="ECO:0000256" key="2">
    <source>
        <dbReference type="ARBA" id="ARBA00004496"/>
    </source>
</evidence>
<comment type="similarity">
    <text evidence="3 11">Belongs to the E2F/DP family.</text>
</comment>
<dbReference type="PANTHER" id="PTHR12548:SF9">
    <property type="entry name" value="TRANSCRIPTION FACTOR DP"/>
    <property type="match status" value="1"/>
</dbReference>
<evidence type="ECO:0000256" key="12">
    <source>
        <dbReference type="SAM" id="MobiDB-lite"/>
    </source>
</evidence>
<dbReference type="GO" id="GO:0000977">
    <property type="term" value="F:RNA polymerase II transcription regulatory region sequence-specific DNA binding"/>
    <property type="evidence" value="ECO:0007669"/>
    <property type="project" value="TreeGrafter"/>
</dbReference>
<dbReference type="SMART" id="SM01372">
    <property type="entry name" value="E2F_TDP"/>
    <property type="match status" value="1"/>
</dbReference>
<dbReference type="EMBL" id="JWZX01002322">
    <property type="protein sequence ID" value="KOO29950.1"/>
    <property type="molecule type" value="Genomic_DNA"/>
</dbReference>
<dbReference type="FunFam" id="1.10.10.10:FF:000187">
    <property type="entry name" value="Transcription factor-like protein DPB"/>
    <property type="match status" value="1"/>
</dbReference>
<feature type="domain" description="Transcription factor DP C-terminal" evidence="13">
    <location>
        <begin position="227"/>
        <end position="356"/>
    </location>
</feature>
<comment type="caution">
    <text evidence="15">The sequence shown here is derived from an EMBL/GenBank/DDBJ whole genome shotgun (WGS) entry which is preliminary data.</text>
</comment>
<evidence type="ECO:0000256" key="6">
    <source>
        <dbReference type="ARBA" id="ARBA00023054"/>
    </source>
</evidence>
<dbReference type="GO" id="GO:0000981">
    <property type="term" value="F:DNA-binding transcription factor activity, RNA polymerase II-specific"/>
    <property type="evidence" value="ECO:0007669"/>
    <property type="project" value="TreeGrafter"/>
</dbReference>
<dbReference type="Pfam" id="PF08781">
    <property type="entry name" value="DP"/>
    <property type="match status" value="1"/>
</dbReference>
<keyword evidence="16" id="KW-1185">Reference proteome</keyword>
<dbReference type="Gene3D" id="1.10.10.10">
    <property type="entry name" value="Winged helix-like DNA-binding domain superfamily/Winged helix DNA-binding domain"/>
    <property type="match status" value="1"/>
</dbReference>
<dbReference type="SUPFAM" id="SSF144074">
    <property type="entry name" value="E2F-DP heterodimerization region"/>
    <property type="match status" value="1"/>
</dbReference>
<evidence type="ECO:0000256" key="10">
    <source>
        <dbReference type="ARBA" id="ARBA00023306"/>
    </source>
</evidence>
<sequence length="375" mass="41063">SGLLGAYKSLRVHADSPPRARGCPLQRGRERFIPGAGMTSVHLFDEFNSTIEGLGLGDLAKDVGIELGVDVGHGGQSTMAESDGQGSYAGAASPTRVHMPHCSSSGPSIPAELAATLSAGDSASKKKRVQRAHGGKQGDKGLRHFSMKVCEKVEQKGRTTYNEVADELVMEFANMAAEGTSPLDQAYDEKNIRRRVYDALNVLMAMEIIYKEKKSILWRGLPSNTEQEHARLQMDLNSRGERMERKRLHLQDLVQQQISFKQLIARNRANEAAGRPLPPADSQIALPFIVVNTKKETVVDCEMAEDKQEIFFNFSAPFEIHDDSETLKRMHMQRCASDQLTALVPPNLVQFARDSSLVTDPPAAAAAGRGANGRR</sequence>
<evidence type="ECO:0000259" key="13">
    <source>
        <dbReference type="SMART" id="SM01138"/>
    </source>
</evidence>
<organism evidence="15 16">
    <name type="scientific">Chrysochromulina tobinii</name>
    <dbReference type="NCBI Taxonomy" id="1460289"/>
    <lineage>
        <taxon>Eukaryota</taxon>
        <taxon>Haptista</taxon>
        <taxon>Haptophyta</taxon>
        <taxon>Prymnesiophyceae</taxon>
        <taxon>Prymnesiales</taxon>
        <taxon>Chrysochromulinaceae</taxon>
        <taxon>Chrysochromulina</taxon>
    </lineage>
</organism>
<keyword evidence="5 11" id="KW-0805">Transcription regulation</keyword>
<evidence type="ECO:0000256" key="3">
    <source>
        <dbReference type="ARBA" id="ARBA00010940"/>
    </source>
</evidence>
<protein>
    <submittedName>
        <fullName evidence="15">Transcription factor dp-1</fullName>
    </submittedName>
</protein>
<evidence type="ECO:0000256" key="8">
    <source>
        <dbReference type="ARBA" id="ARBA00023163"/>
    </source>
</evidence>
<dbReference type="Gene3D" id="1.20.140.80">
    <property type="entry name" value="Transcription factor DP"/>
    <property type="match status" value="1"/>
</dbReference>
<feature type="compositionally biased region" description="Basic residues" evidence="12">
    <location>
        <begin position="125"/>
        <end position="134"/>
    </location>
</feature>
<evidence type="ECO:0000256" key="1">
    <source>
        <dbReference type="ARBA" id="ARBA00004123"/>
    </source>
</evidence>
<feature type="domain" description="E2F/DP family winged-helix DNA-binding" evidence="14">
    <location>
        <begin position="137"/>
        <end position="220"/>
    </location>
</feature>
<dbReference type="SMART" id="SM01138">
    <property type="entry name" value="DP"/>
    <property type="match status" value="1"/>
</dbReference>
<dbReference type="GO" id="GO:0051726">
    <property type="term" value="P:regulation of cell cycle"/>
    <property type="evidence" value="ECO:0007669"/>
    <property type="project" value="InterPro"/>
</dbReference>
<dbReference type="Pfam" id="PF02319">
    <property type="entry name" value="WHD_E2F_TDP"/>
    <property type="match status" value="1"/>
</dbReference>
<proteinExistence type="inferred from homology"/>
<dbReference type="Proteomes" id="UP000037460">
    <property type="component" value="Unassembled WGS sequence"/>
</dbReference>
<evidence type="ECO:0000259" key="14">
    <source>
        <dbReference type="SMART" id="SM01372"/>
    </source>
</evidence>
<comment type="subcellular location">
    <subcellularLocation>
        <location evidence="2">Cytoplasm</location>
    </subcellularLocation>
    <subcellularLocation>
        <location evidence="1 11">Nucleus</location>
    </subcellularLocation>
</comment>
<evidence type="ECO:0000256" key="7">
    <source>
        <dbReference type="ARBA" id="ARBA00023125"/>
    </source>
</evidence>
<keyword evidence="10" id="KW-0131">Cell cycle</keyword>
<dbReference type="InterPro" id="IPR038168">
    <property type="entry name" value="TF_DP_C_sf"/>
</dbReference>
<evidence type="ECO:0000256" key="4">
    <source>
        <dbReference type="ARBA" id="ARBA00022490"/>
    </source>
</evidence>
<dbReference type="SUPFAM" id="SSF46785">
    <property type="entry name" value="Winged helix' DNA-binding domain"/>
    <property type="match status" value="1"/>
</dbReference>
<evidence type="ECO:0000256" key="11">
    <source>
        <dbReference type="RuleBase" id="RU003796"/>
    </source>
</evidence>
<dbReference type="OrthoDB" id="552115at2759"/>
<dbReference type="GO" id="GO:0070176">
    <property type="term" value="C:DRM complex"/>
    <property type="evidence" value="ECO:0007669"/>
    <property type="project" value="UniProtKB-ARBA"/>
</dbReference>
<name>A0A0M0JTX1_9EUKA</name>
<dbReference type="CDD" id="cd14458">
    <property type="entry name" value="DP_DD"/>
    <property type="match status" value="1"/>
</dbReference>
<keyword evidence="6" id="KW-0175">Coiled coil</keyword>
<keyword evidence="8 11" id="KW-0804">Transcription</keyword>
<keyword evidence="9 11" id="KW-0539">Nucleus</keyword>
<dbReference type="InterPro" id="IPR003316">
    <property type="entry name" value="E2F_WHTH_DNA-bd_dom"/>
</dbReference>
<accession>A0A0M0JTX1</accession>
<keyword evidence="7 11" id="KW-0238">DNA-binding</keyword>
<dbReference type="InterPro" id="IPR036390">
    <property type="entry name" value="WH_DNA-bd_sf"/>
</dbReference>